<evidence type="ECO:0000256" key="3">
    <source>
        <dbReference type="ARBA" id="ARBA00022833"/>
    </source>
</evidence>
<dbReference type="InterPro" id="IPR051051">
    <property type="entry name" value="E3_ubiq-ligase_TRIM/RNF"/>
</dbReference>
<evidence type="ECO:0000256" key="1">
    <source>
        <dbReference type="ARBA" id="ARBA00022723"/>
    </source>
</evidence>
<keyword evidence="3" id="KW-0862">Zinc</keyword>
<dbReference type="AlphaFoldDB" id="A0A8T0AED7"/>
<keyword evidence="8" id="KW-1185">Reference proteome</keyword>
<keyword evidence="1" id="KW-0479">Metal-binding</keyword>
<dbReference type="Proteomes" id="UP000606274">
    <property type="component" value="Unassembled WGS sequence"/>
</dbReference>
<dbReference type="SMART" id="SM00184">
    <property type="entry name" value="RING"/>
    <property type="match status" value="1"/>
</dbReference>
<dbReference type="Pfam" id="PF25600">
    <property type="entry name" value="TRIM_CC"/>
    <property type="match status" value="1"/>
</dbReference>
<dbReference type="InterPro" id="IPR058030">
    <property type="entry name" value="TRIM8/14/16/25/29/45/65_CC"/>
</dbReference>
<dbReference type="SMART" id="SM00336">
    <property type="entry name" value="BBOX"/>
    <property type="match status" value="1"/>
</dbReference>
<dbReference type="Gene3D" id="3.30.40.10">
    <property type="entry name" value="Zinc/RING finger domain, C3HC4 (zinc finger)"/>
    <property type="match status" value="1"/>
</dbReference>
<dbReference type="PROSITE" id="PS50119">
    <property type="entry name" value="ZF_BBOX"/>
    <property type="match status" value="1"/>
</dbReference>
<evidence type="ECO:0000313" key="7">
    <source>
        <dbReference type="EMBL" id="KAF7690617.1"/>
    </source>
</evidence>
<name>A0A8T0AED7_SILME</name>
<organism evidence="7 8">
    <name type="scientific">Silurus meridionalis</name>
    <name type="common">Southern catfish</name>
    <name type="synonym">Silurus soldatovi meridionalis</name>
    <dbReference type="NCBI Taxonomy" id="175797"/>
    <lineage>
        <taxon>Eukaryota</taxon>
        <taxon>Metazoa</taxon>
        <taxon>Chordata</taxon>
        <taxon>Craniata</taxon>
        <taxon>Vertebrata</taxon>
        <taxon>Euteleostomi</taxon>
        <taxon>Actinopterygii</taxon>
        <taxon>Neopterygii</taxon>
        <taxon>Teleostei</taxon>
        <taxon>Ostariophysi</taxon>
        <taxon>Siluriformes</taxon>
        <taxon>Siluridae</taxon>
        <taxon>Silurus</taxon>
    </lineage>
</organism>
<feature type="domain" description="B box-type" evidence="6">
    <location>
        <begin position="145"/>
        <end position="185"/>
    </location>
</feature>
<evidence type="ECO:0000259" key="5">
    <source>
        <dbReference type="PROSITE" id="PS50089"/>
    </source>
</evidence>
<dbReference type="PROSITE" id="PS50089">
    <property type="entry name" value="ZF_RING_2"/>
    <property type="match status" value="1"/>
</dbReference>
<evidence type="ECO:0000313" key="8">
    <source>
        <dbReference type="Proteomes" id="UP000606274"/>
    </source>
</evidence>
<dbReference type="SUPFAM" id="SSF57850">
    <property type="entry name" value="RING/U-box"/>
    <property type="match status" value="1"/>
</dbReference>
<dbReference type="PANTHER" id="PTHR25465:SF75">
    <property type="entry name" value="E3 UBIQUITIN_ISG15 LIGASE TRIM25-RELATED"/>
    <property type="match status" value="1"/>
</dbReference>
<gene>
    <name evidence="7" type="ORF">HF521_012421</name>
</gene>
<dbReference type="InterPro" id="IPR000315">
    <property type="entry name" value="Znf_B-box"/>
</dbReference>
<dbReference type="PROSITE" id="PS00518">
    <property type="entry name" value="ZF_RING_1"/>
    <property type="match status" value="1"/>
</dbReference>
<dbReference type="InterPro" id="IPR017907">
    <property type="entry name" value="Znf_RING_CS"/>
</dbReference>
<dbReference type="Pfam" id="PF00643">
    <property type="entry name" value="zf-B_box"/>
    <property type="match status" value="1"/>
</dbReference>
<dbReference type="Gene3D" id="4.10.830.40">
    <property type="match status" value="1"/>
</dbReference>
<evidence type="ECO:0000259" key="6">
    <source>
        <dbReference type="PROSITE" id="PS50119"/>
    </source>
</evidence>
<dbReference type="Gene3D" id="3.30.160.60">
    <property type="entry name" value="Classic Zinc Finger"/>
    <property type="match status" value="1"/>
</dbReference>
<reference evidence="7" key="1">
    <citation type="submission" date="2020-08" db="EMBL/GenBank/DDBJ databases">
        <title>Chromosome-level assembly of Southern catfish (Silurus meridionalis) provides insights into visual adaptation to the nocturnal and benthic lifestyles.</title>
        <authorList>
            <person name="Zhang Y."/>
            <person name="Wang D."/>
            <person name="Peng Z."/>
        </authorList>
    </citation>
    <scope>NUCLEOTIDE SEQUENCE</scope>
    <source>
        <strain evidence="7">SWU-2019-XX</strain>
        <tissue evidence="7">Muscle</tissue>
    </source>
</reference>
<evidence type="ECO:0000256" key="2">
    <source>
        <dbReference type="ARBA" id="ARBA00022771"/>
    </source>
</evidence>
<dbReference type="EMBL" id="JABFDY010000023">
    <property type="protein sequence ID" value="KAF7690617.1"/>
    <property type="molecule type" value="Genomic_DNA"/>
</dbReference>
<dbReference type="InterPro" id="IPR013083">
    <property type="entry name" value="Znf_RING/FYVE/PHD"/>
</dbReference>
<dbReference type="Pfam" id="PF15227">
    <property type="entry name" value="zf-C3HC4_4"/>
    <property type="match status" value="1"/>
</dbReference>
<dbReference type="PANTHER" id="PTHR25465">
    <property type="entry name" value="B-BOX DOMAIN CONTAINING"/>
    <property type="match status" value="1"/>
</dbReference>
<sequence length="489" mass="55514">MAESLLLNTPQYDCSVCLDLMKDPVTIPCGHCYCMSCITDYWDRDQFSRTRCPQCRREFPTRPELHKNTMLAEILDQLKNISIPDSPPAQCPAAQPGDIECDLCTKQKVRAVRSCLECRASYCELHLQPHYDVPALRKHKLVVATDIPICPRHDKVLEAFCRTDNMCICVSCLLEEHKGHDTISSAGEREEKQAKLQVDKTTIVEKRKEKESKVQEVLKAADAHASTTEQSIEDAKLALSLLVSSLETSFSEMMERTRIEEDIYQAQYADVREQLENEIGMLMEQEAAVDKLLKTEDNIYFLQNFDSMPSPPAAEESTCIDEEPSVSFSDVGNMLFEFKAKLEVFCRQELDNMFSKFHIRVGDRVRVKPSVASPKYNWGCTVTHRSVGVVKSLDKEIVIVDFPEHKNWKGLLSEMERVTVADEPAQQRRFKVGDRVRVMPSVTSPKRSWGKVTHQSVGVIKSLVGEEMTVDFPEHSGWIGVVSEMETVP</sequence>
<dbReference type="InterPro" id="IPR001841">
    <property type="entry name" value="Znf_RING"/>
</dbReference>
<comment type="caution">
    <text evidence="7">The sequence shown here is derived from an EMBL/GenBank/DDBJ whole genome shotgun (WGS) entry which is preliminary data.</text>
</comment>
<dbReference type="SUPFAM" id="SSF57845">
    <property type="entry name" value="B-box zinc-binding domain"/>
    <property type="match status" value="1"/>
</dbReference>
<evidence type="ECO:0000256" key="4">
    <source>
        <dbReference type="PROSITE-ProRule" id="PRU00024"/>
    </source>
</evidence>
<dbReference type="OrthoDB" id="264520at2759"/>
<accession>A0A8T0AED7</accession>
<keyword evidence="2 4" id="KW-0863">Zinc-finger</keyword>
<dbReference type="CDD" id="cd19769">
    <property type="entry name" value="Bbox2_TRIM16-like"/>
    <property type="match status" value="1"/>
</dbReference>
<feature type="domain" description="RING-type" evidence="5">
    <location>
        <begin position="14"/>
        <end position="56"/>
    </location>
</feature>
<protein>
    <submittedName>
        <fullName evidence="7">Uncharacterized protein</fullName>
    </submittedName>
</protein>
<dbReference type="GO" id="GO:0008270">
    <property type="term" value="F:zinc ion binding"/>
    <property type="evidence" value="ECO:0007669"/>
    <property type="project" value="UniProtKB-KW"/>
</dbReference>
<proteinExistence type="predicted"/>